<organism evidence="1 2">
    <name type="scientific">Curtobacterium citreum</name>
    <dbReference type="NCBI Taxonomy" id="2036"/>
    <lineage>
        <taxon>Bacteria</taxon>
        <taxon>Bacillati</taxon>
        <taxon>Actinomycetota</taxon>
        <taxon>Actinomycetes</taxon>
        <taxon>Micrococcales</taxon>
        <taxon>Microbacteriaceae</taxon>
        <taxon>Curtobacterium</taxon>
    </lineage>
</organism>
<evidence type="ECO:0008006" key="3">
    <source>
        <dbReference type="Google" id="ProtNLM"/>
    </source>
</evidence>
<dbReference type="Proteomes" id="UP000539146">
    <property type="component" value="Unassembled WGS sequence"/>
</dbReference>
<evidence type="ECO:0000313" key="2">
    <source>
        <dbReference type="Proteomes" id="UP000539146"/>
    </source>
</evidence>
<comment type="caution">
    <text evidence="1">The sequence shown here is derived from an EMBL/GenBank/DDBJ whole genome shotgun (WGS) entry which is preliminary data.</text>
</comment>
<evidence type="ECO:0000313" key="1">
    <source>
        <dbReference type="EMBL" id="NUU28318.1"/>
    </source>
</evidence>
<gene>
    <name evidence="1" type="ORF">HP467_09380</name>
</gene>
<dbReference type="RefSeq" id="WP_175326002.1">
    <property type="nucleotide sequence ID" value="NZ_BAAAWP010000001.1"/>
</dbReference>
<reference evidence="1 2" key="1">
    <citation type="submission" date="2020-05" db="EMBL/GenBank/DDBJ databases">
        <title>Genome Sequencing of Type Strains.</title>
        <authorList>
            <person name="Lemaire J.F."/>
            <person name="Inderbitzin P."/>
            <person name="Gregorio O.A."/>
            <person name="Collins S.B."/>
            <person name="Wespe N."/>
            <person name="Knight-Connoni V."/>
        </authorList>
    </citation>
    <scope>NUCLEOTIDE SEQUENCE [LARGE SCALE GENOMIC DNA]</scope>
    <source>
        <strain evidence="1 2">DSM 20512</strain>
    </source>
</reference>
<protein>
    <recommendedName>
        <fullName evidence="3">IrrE N-terminal-like domain-containing protein</fullName>
    </recommendedName>
</protein>
<accession>A0A850DV07</accession>
<name>A0A850DV07_9MICO</name>
<sequence>MAGRNVTTVVADLVRTLPTDPRLDDVVAAVARSVGTPTRVVDVDGPSWGSLTALVSQAPHENLVLVPAAVPPLYRMHCVLHELGHLLHGDAGAPTPASVASLAAGTNVCQRDVDGRSAAHGDDPTQAAGHGLVSVSGDDEHFAERFAYEVATVLLGAGSSDERAYG</sequence>
<dbReference type="AlphaFoldDB" id="A0A850DV07"/>
<proteinExistence type="predicted"/>
<dbReference type="EMBL" id="JABMCG010000104">
    <property type="protein sequence ID" value="NUU28318.1"/>
    <property type="molecule type" value="Genomic_DNA"/>
</dbReference>